<evidence type="ECO:0000313" key="3">
    <source>
        <dbReference type="Proteomes" id="UP000006250"/>
    </source>
</evidence>
<sequence precursor="true">MGFRTTTLLAGVLFLFLFAFATATPAAAGDLLLAQGPPMQGQGRPMGGGGGGGNNSCMQSYQRCVMICAGVANCINNCNVGYAACTQQGGGGRPGGQGGGPRPGK</sequence>
<gene>
    <name evidence="2" type="ORF">DesfrDRAFT_1350</name>
</gene>
<dbReference type="STRING" id="596151.DesfrDRAFT_1350"/>
<organism evidence="2 3">
    <name type="scientific">Solidesulfovibrio fructosivorans JJ]</name>
    <dbReference type="NCBI Taxonomy" id="596151"/>
    <lineage>
        <taxon>Bacteria</taxon>
        <taxon>Pseudomonadati</taxon>
        <taxon>Thermodesulfobacteriota</taxon>
        <taxon>Desulfovibrionia</taxon>
        <taxon>Desulfovibrionales</taxon>
        <taxon>Desulfovibrionaceae</taxon>
        <taxon>Solidesulfovibrio</taxon>
    </lineage>
</organism>
<feature type="chain" id="PRO_5003148135" evidence="1">
    <location>
        <begin position="29"/>
        <end position="105"/>
    </location>
</feature>
<comment type="caution">
    <text evidence="2">The sequence shown here is derived from an EMBL/GenBank/DDBJ whole genome shotgun (WGS) entry which is preliminary data.</text>
</comment>
<proteinExistence type="predicted"/>
<reference evidence="2 3" key="1">
    <citation type="submission" date="2010-08" db="EMBL/GenBank/DDBJ databases">
        <title>The draft genome of Desulfovibrio fructosovorans JJ.</title>
        <authorList>
            <consortium name="US DOE Joint Genome Institute (JGI-PGF)"/>
            <person name="Lucas S."/>
            <person name="Copeland A."/>
            <person name="Lapidus A."/>
            <person name="Cheng J.-F."/>
            <person name="Bruce D."/>
            <person name="Goodwin L."/>
            <person name="Pitluck S."/>
            <person name="Land M.L."/>
            <person name="Hauser L."/>
            <person name="Chang Y.-J."/>
            <person name="Jeffries C."/>
            <person name="Wall J.D."/>
            <person name="Stahl D.A."/>
            <person name="Arkin A.P."/>
            <person name="Dehal P."/>
            <person name="Stolyar S.M."/>
            <person name="Hazen T.C."/>
            <person name="Woyke T.J."/>
        </authorList>
    </citation>
    <scope>NUCLEOTIDE SEQUENCE [LARGE SCALE GENOMIC DNA]</scope>
    <source>
        <strain evidence="2 3">JJ</strain>
    </source>
</reference>
<dbReference type="eggNOG" id="ENOG5031HRH">
    <property type="taxonomic scope" value="Bacteria"/>
</dbReference>
<name>E1JUQ1_SOLFR</name>
<dbReference type="AlphaFoldDB" id="E1JUQ1"/>
<protein>
    <submittedName>
        <fullName evidence="2">Uncharacterized protein</fullName>
    </submittedName>
</protein>
<evidence type="ECO:0000256" key="1">
    <source>
        <dbReference type="SAM" id="SignalP"/>
    </source>
</evidence>
<keyword evidence="1" id="KW-0732">Signal</keyword>
<keyword evidence="3" id="KW-1185">Reference proteome</keyword>
<dbReference type="OrthoDB" id="5461414at2"/>
<dbReference type="EMBL" id="AECZ01000007">
    <property type="protein sequence ID" value="EFL51815.1"/>
    <property type="molecule type" value="Genomic_DNA"/>
</dbReference>
<evidence type="ECO:0000313" key="2">
    <source>
        <dbReference type="EMBL" id="EFL51815.1"/>
    </source>
</evidence>
<dbReference type="Proteomes" id="UP000006250">
    <property type="component" value="Unassembled WGS sequence"/>
</dbReference>
<accession>E1JUQ1</accession>
<feature type="signal peptide" evidence="1">
    <location>
        <begin position="1"/>
        <end position="28"/>
    </location>
</feature>
<dbReference type="RefSeq" id="WP_005992336.1">
    <property type="nucleotide sequence ID" value="NZ_AECZ01000007.1"/>
</dbReference>